<keyword evidence="3" id="KW-1185">Reference proteome</keyword>
<dbReference type="RefSeq" id="WP_320384967.1">
    <property type="nucleotide sequence ID" value="NZ_JAROCA020000002.1"/>
</dbReference>
<dbReference type="EMBL" id="JAROCA020000002">
    <property type="protein sequence ID" value="MDY0406523.1"/>
    <property type="molecule type" value="Genomic_DNA"/>
</dbReference>
<reference evidence="2 3" key="1">
    <citation type="submission" date="2023-10" db="EMBL/GenBank/DDBJ databases">
        <title>179-bfca-hs.</title>
        <authorList>
            <person name="Miliotis G."/>
            <person name="Sengupta P."/>
            <person name="Hameed A."/>
            <person name="Chuvochina M."/>
            <person name="Mcdonagh F."/>
            <person name="Simpson A.C."/>
            <person name="Singh N.K."/>
            <person name="Rekha P.D."/>
            <person name="Raman K."/>
            <person name="Hugenholtz P."/>
            <person name="Venkateswaran K."/>
        </authorList>
    </citation>
    <scope>NUCLEOTIDE SEQUENCE [LARGE SCALE GENOMIC DNA]</scope>
    <source>
        <strain evidence="2 3">179-BFC-A-HS</strain>
    </source>
</reference>
<proteinExistence type="predicted"/>
<evidence type="ECO:0000313" key="3">
    <source>
        <dbReference type="Proteomes" id="UP001228376"/>
    </source>
</evidence>
<protein>
    <submittedName>
        <fullName evidence="2">Uncharacterized protein</fullName>
    </submittedName>
</protein>
<comment type="caution">
    <text evidence="2">The sequence shown here is derived from an EMBL/GenBank/DDBJ whole genome shotgun (WGS) entry which is preliminary data.</text>
</comment>
<feature type="transmembrane region" description="Helical" evidence="1">
    <location>
        <begin position="31"/>
        <end position="51"/>
    </location>
</feature>
<organism evidence="2 3">
    <name type="scientific">Tigheibacillus jepli</name>
    <dbReference type="NCBI Taxonomy" id="3035914"/>
    <lineage>
        <taxon>Bacteria</taxon>
        <taxon>Bacillati</taxon>
        <taxon>Bacillota</taxon>
        <taxon>Bacilli</taxon>
        <taxon>Bacillales</taxon>
        <taxon>Bacillaceae</taxon>
        <taxon>Tigheibacillus</taxon>
    </lineage>
</organism>
<keyword evidence="1" id="KW-0812">Transmembrane</keyword>
<dbReference type="Proteomes" id="UP001228376">
    <property type="component" value="Unassembled WGS sequence"/>
</dbReference>
<sequence length="114" mass="13185">MDKFMSWMTDSFSPKINKIAKNPWIASIQDAILAAMPMIFIGSFATILSIVKDFWKGAFCDVPIFFFCLKIKSGCHRPQSLIFIGSLVKFMRNHRVPNFHFKFHQKRADESCFA</sequence>
<gene>
    <name evidence="2" type="ORF">P5G51_015160</name>
</gene>
<keyword evidence="1" id="KW-1133">Transmembrane helix</keyword>
<evidence type="ECO:0000313" key="2">
    <source>
        <dbReference type="EMBL" id="MDY0406523.1"/>
    </source>
</evidence>
<accession>A0ABU5CM18</accession>
<evidence type="ECO:0000256" key="1">
    <source>
        <dbReference type="SAM" id="Phobius"/>
    </source>
</evidence>
<keyword evidence="1" id="KW-0472">Membrane</keyword>
<name>A0ABU5CM18_9BACI</name>